<dbReference type="InterPro" id="IPR034139">
    <property type="entry name" value="TOPRIM_OLD"/>
</dbReference>
<dbReference type="PANTHER" id="PTHR43581:SF4">
    <property type="entry name" value="ATP_GTP PHOSPHATASE"/>
    <property type="match status" value="1"/>
</dbReference>
<dbReference type="AlphaFoldDB" id="A0A7T2TGL9"/>
<dbReference type="GO" id="GO:0004519">
    <property type="term" value="F:endonuclease activity"/>
    <property type="evidence" value="ECO:0007669"/>
    <property type="project" value="UniProtKB-KW"/>
</dbReference>
<feature type="compositionally biased region" description="Low complexity" evidence="1">
    <location>
        <begin position="627"/>
        <end position="638"/>
    </location>
</feature>
<dbReference type="InterPro" id="IPR027417">
    <property type="entry name" value="P-loop_NTPase"/>
</dbReference>
<dbReference type="PANTHER" id="PTHR43581">
    <property type="entry name" value="ATP/GTP PHOSPHATASE"/>
    <property type="match status" value="1"/>
</dbReference>
<dbReference type="Pfam" id="PF20469">
    <property type="entry name" value="OLD-like_TOPRIM"/>
    <property type="match status" value="1"/>
</dbReference>
<accession>A0A7T2TGL9</accession>
<proteinExistence type="predicted"/>
<dbReference type="GO" id="GO:0016887">
    <property type="term" value="F:ATP hydrolysis activity"/>
    <property type="evidence" value="ECO:0007669"/>
    <property type="project" value="InterPro"/>
</dbReference>
<dbReference type="GO" id="GO:0005524">
    <property type="term" value="F:ATP binding"/>
    <property type="evidence" value="ECO:0007669"/>
    <property type="project" value="InterPro"/>
</dbReference>
<dbReference type="InterPro" id="IPR051396">
    <property type="entry name" value="Bact_Antivir_Def_Nuclease"/>
</dbReference>
<reference evidence="4 5" key="1">
    <citation type="submission" date="2020-12" db="EMBL/GenBank/DDBJ databases">
        <title>FDA dAtabase for Regulatory Grade micrObial Sequences (FDA-ARGOS): Supporting development and validation of Infectious Disease Dx tests.</title>
        <authorList>
            <person name="Sproer C."/>
            <person name="Gronow S."/>
            <person name="Severitt S."/>
            <person name="Schroder I."/>
            <person name="Tallon L."/>
            <person name="Sadzewicz L."/>
            <person name="Zhao X."/>
            <person name="Boylan J."/>
            <person name="Ott S."/>
            <person name="Bowen H."/>
            <person name="Vavikolanu K."/>
            <person name="Mehta A."/>
            <person name="Aluvathingal J."/>
            <person name="Nadendla S."/>
            <person name="Lowell S."/>
            <person name="Myers T."/>
            <person name="Yan Y."/>
            <person name="Sichtig H."/>
        </authorList>
    </citation>
    <scope>NUCLEOTIDE SEQUENCE [LARGE SCALE GENOMIC DNA]</scope>
    <source>
        <strain evidence="4 5">FDAARGOS_902</strain>
    </source>
</reference>
<keyword evidence="4" id="KW-0378">Hydrolase</keyword>
<dbReference type="SUPFAM" id="SSF52540">
    <property type="entry name" value="P-loop containing nucleoside triphosphate hydrolases"/>
    <property type="match status" value="1"/>
</dbReference>
<name>A0A7T2TGL9_9MICO</name>
<dbReference type="Proteomes" id="UP000594979">
    <property type="component" value="Chromosome"/>
</dbReference>
<dbReference type="Pfam" id="PF13304">
    <property type="entry name" value="AAA_21"/>
    <property type="match status" value="1"/>
</dbReference>
<organism evidence="4 5">
    <name type="scientific">Brevibacterium casei</name>
    <dbReference type="NCBI Taxonomy" id="33889"/>
    <lineage>
        <taxon>Bacteria</taxon>
        <taxon>Bacillati</taxon>
        <taxon>Actinomycetota</taxon>
        <taxon>Actinomycetes</taxon>
        <taxon>Micrococcales</taxon>
        <taxon>Brevibacteriaceae</taxon>
        <taxon>Brevibacterium</taxon>
    </lineage>
</organism>
<feature type="region of interest" description="Disordered" evidence="1">
    <location>
        <begin position="605"/>
        <end position="638"/>
    </location>
</feature>
<evidence type="ECO:0000259" key="3">
    <source>
        <dbReference type="Pfam" id="PF20469"/>
    </source>
</evidence>
<evidence type="ECO:0000313" key="4">
    <source>
        <dbReference type="EMBL" id="QPS33527.1"/>
    </source>
</evidence>
<keyword evidence="4" id="KW-0255">Endonuclease</keyword>
<sequence>MEVRRISITNFRGIKNSTVVFDGHTLLVGGNSAGKSTVCEALDLVLGPERMYRRPVVDEHDFHATSYIASGETSSDIEIQVVLSDLSEVAVRRFKAHLRKWDPSTQDFADETPDALARSSELPWCLPVMFAGRFNAQEDDFEGGTFFSHPRPVIDDLTLEDERLGAGRRSFTREDKRHCGYLYLRPNRTGTRSLSLQRGSLLDTIIRLESDSGVALWEKLREDLSDVELAPPASALAGILDGVASRIEQFLSLSNTTDRVEIHASELTREHIREVLRVFIASKPGTFPVPFNRLSTGSLNLLVFALLTYIAELKGDEAVIFAIEEPEIAIPPHSQRRLVDFAMKNMGQAIVTSHSPYVIERFEPKNILVLDRNDEGTLTSGPVALPDGFRMKRYRQNRHQFAEAVLARAVLIVEGATEASLIPVVADVMDADPSIDYTHLDLAGVSVFDAGNDVSVPLYAPLFKSLGKPVYGMHDTLNRKLSAEEKIKADAQAADFSRYTVIPYAGVEDLLLCEMPMDLKRRFLVKAADRDDYPGVRKLTPGASDDDVDKVLREVLKARKGANDGYAADLVAEATQVSELPASLVQILRDIDGDLSGLMRAASAVGKGLADQSRESSSGESEKDNSGDSSSSDPSEES</sequence>
<dbReference type="EMBL" id="CP065682">
    <property type="protein sequence ID" value="QPS33527.1"/>
    <property type="molecule type" value="Genomic_DNA"/>
</dbReference>
<gene>
    <name evidence="4" type="ORF">I6G59_16615</name>
</gene>
<dbReference type="InterPro" id="IPR003959">
    <property type="entry name" value="ATPase_AAA_core"/>
</dbReference>
<protein>
    <submittedName>
        <fullName evidence="4">ATP-dependent endonuclease</fullName>
    </submittedName>
</protein>
<evidence type="ECO:0000259" key="2">
    <source>
        <dbReference type="Pfam" id="PF13304"/>
    </source>
</evidence>
<feature type="domain" description="ATPase AAA-type core" evidence="2">
    <location>
        <begin position="25"/>
        <end position="360"/>
    </location>
</feature>
<evidence type="ECO:0000313" key="5">
    <source>
        <dbReference type="Proteomes" id="UP000594979"/>
    </source>
</evidence>
<dbReference type="Gene3D" id="3.40.50.300">
    <property type="entry name" value="P-loop containing nucleotide triphosphate hydrolases"/>
    <property type="match status" value="1"/>
</dbReference>
<dbReference type="RefSeq" id="WP_197931930.1">
    <property type="nucleotide sequence ID" value="NZ_CP065682.1"/>
</dbReference>
<evidence type="ECO:0000256" key="1">
    <source>
        <dbReference type="SAM" id="MobiDB-lite"/>
    </source>
</evidence>
<dbReference type="CDD" id="cd01026">
    <property type="entry name" value="TOPRIM_OLD"/>
    <property type="match status" value="1"/>
</dbReference>
<feature type="domain" description="OLD protein-like TOPRIM" evidence="3">
    <location>
        <begin position="406"/>
        <end position="475"/>
    </location>
</feature>
<keyword evidence="4" id="KW-0540">Nuclease</keyword>
<dbReference type="KEGG" id="bcau:I6G59_16615"/>